<sequence length="473" mass="51826">MAVMTRKTVVLYPSLGVGHLNPMVELAKLFLRRGHAVVIAVVNPPDKDAVTAHAMARLASASPDITFRLLPVPSCGKDKHYSHSVLRTMDVLRAANAALLEFLRALPVVDALVVDMFCVDALDVAAELAIPAYFFFASAVGDLAVMLHLPYYYPTAPSSFKDMGEAVLHFPGVPPIRALDMTTTMLDRESEVAKERLRQYMRMPEARGFLANSFDWLESRALDALRHGLCTPGRSTPPVYCIGPLVLPGQTAGSAGGRHACLEWLDAQPERSVVFLCFGSLGTFSAPQLGEVARGLQKSGYRFLWVVRNPPEQKDESVEPALPEGFLEKTADRGFVVKNWAPQAEVLQHRAVGAFVTHCGWNSVLEGIVSGVPMICWPLYAEQRMNKVHVVDEMKVGVAVEGYEEEIVKAEEVEAKVRLVMASEEGNKLRERLPAAKKMAADALKEGGSSAVAFEEFLRDLENCSSEFGKNSM</sequence>
<reference evidence="1" key="1">
    <citation type="submission" date="2021-05" db="EMBL/GenBank/DDBJ databases">
        <authorList>
            <person name="Scholz U."/>
            <person name="Mascher M."/>
            <person name="Fiebig A."/>
        </authorList>
    </citation>
    <scope>NUCLEOTIDE SEQUENCE [LARGE SCALE GENOMIC DNA]</scope>
</reference>
<accession>A0ACD5VLQ8</accession>
<keyword evidence="2" id="KW-1185">Reference proteome</keyword>
<reference evidence="1" key="2">
    <citation type="submission" date="2025-09" db="UniProtKB">
        <authorList>
            <consortium name="EnsemblPlants"/>
        </authorList>
    </citation>
    <scope>IDENTIFICATION</scope>
</reference>
<name>A0ACD5VLQ8_AVESA</name>
<dbReference type="Proteomes" id="UP001732700">
    <property type="component" value="Chromosome 3A"/>
</dbReference>
<dbReference type="EnsemblPlants" id="AVESA.00010b.r2.3AG0449910.1">
    <property type="protein sequence ID" value="AVESA.00010b.r2.3AG0449910.1.CDS.1"/>
    <property type="gene ID" value="AVESA.00010b.r2.3AG0449910"/>
</dbReference>
<evidence type="ECO:0000313" key="2">
    <source>
        <dbReference type="Proteomes" id="UP001732700"/>
    </source>
</evidence>
<protein>
    <submittedName>
        <fullName evidence="1">Uncharacterized protein</fullName>
    </submittedName>
</protein>
<organism evidence="1 2">
    <name type="scientific">Avena sativa</name>
    <name type="common">Oat</name>
    <dbReference type="NCBI Taxonomy" id="4498"/>
    <lineage>
        <taxon>Eukaryota</taxon>
        <taxon>Viridiplantae</taxon>
        <taxon>Streptophyta</taxon>
        <taxon>Embryophyta</taxon>
        <taxon>Tracheophyta</taxon>
        <taxon>Spermatophyta</taxon>
        <taxon>Magnoliopsida</taxon>
        <taxon>Liliopsida</taxon>
        <taxon>Poales</taxon>
        <taxon>Poaceae</taxon>
        <taxon>BOP clade</taxon>
        <taxon>Pooideae</taxon>
        <taxon>Poodae</taxon>
        <taxon>Poeae</taxon>
        <taxon>Poeae Chloroplast Group 1 (Aveneae type)</taxon>
        <taxon>Aveninae</taxon>
        <taxon>Avena</taxon>
    </lineage>
</organism>
<proteinExistence type="predicted"/>
<evidence type="ECO:0000313" key="1">
    <source>
        <dbReference type="EnsemblPlants" id="AVESA.00010b.r2.3AG0449910.1.CDS.1"/>
    </source>
</evidence>